<dbReference type="GO" id="GO:0000160">
    <property type="term" value="P:phosphorelay signal transduction system"/>
    <property type="evidence" value="ECO:0007669"/>
    <property type="project" value="UniProtKB-KW"/>
</dbReference>
<evidence type="ECO:0000259" key="11">
    <source>
        <dbReference type="PROSITE" id="PS50110"/>
    </source>
</evidence>
<dbReference type="PROSITE" id="PS50110">
    <property type="entry name" value="RESPONSE_REGULATORY"/>
    <property type="match status" value="1"/>
</dbReference>
<accession>A0A172TME3</accession>
<feature type="domain" description="HTH araC/xylS-type" evidence="10">
    <location>
        <begin position="374"/>
        <end position="472"/>
    </location>
</feature>
<dbReference type="PROSITE" id="PS00041">
    <property type="entry name" value="HTH_ARAC_FAMILY_1"/>
    <property type="match status" value="1"/>
</dbReference>
<evidence type="ECO:0000256" key="9">
    <source>
        <dbReference type="SAM" id="Coils"/>
    </source>
</evidence>
<dbReference type="SMART" id="SM00448">
    <property type="entry name" value="REC"/>
    <property type="match status" value="1"/>
</dbReference>
<dbReference type="SUPFAM" id="SSF46689">
    <property type="entry name" value="Homeodomain-like"/>
    <property type="match status" value="2"/>
</dbReference>
<sequence>MIRTLIVDDEYLVRQGLIHILPWSSHNMTIVGEADNGESALEFLESNEIDLLITDITMPVMGGFDLLRKVRTKHPRLLSVVLTCHQEFQFVQEALKLGALDYMVKTQLEKERVEEVLQRITNRIQQLQAIQVGSEDSPVTTAPLSAPINWGMLLMAKTELPHAAKLLLSQWSGAGLFQVKNNAWFLPRRESTVEVVESERVWEQMDSVHWEVVVVNEIEPFHPGEVSARLSAFLERDWFYEYEHGKQTYYISWAHLRPAKDTRGAGGLKKEAHSEWEKIWHRFSWVYDQSAWQTFRTELLKAKPAHEDILRLAATTVEGWGELLKGDLYEPWKKRLRKATSWQECEQVLGEIRQSLMAAASKLHLSKEVSMSVLQAIDYMRRGMKSGMNQEDVAQKVNISRGYFSKCFKDMVGQPFNELMKQFRIRKAEELLTTTTMPVYRIAEQAGFQDERYFSKVFRDNVGLLPSEYRSSRIGSGAGV</sequence>
<keyword evidence="3 8" id="KW-0597">Phosphoprotein</keyword>
<comment type="subcellular location">
    <subcellularLocation>
        <location evidence="1">Cytoplasm</location>
    </subcellularLocation>
</comment>
<dbReference type="InterPro" id="IPR020449">
    <property type="entry name" value="Tscrpt_reg_AraC-type_HTH"/>
</dbReference>
<gene>
    <name evidence="12" type="ORF">SY83_20305</name>
</gene>
<keyword evidence="5" id="KW-0805">Transcription regulation</keyword>
<dbReference type="AlphaFoldDB" id="A0A172TME3"/>
<dbReference type="SUPFAM" id="SSF52172">
    <property type="entry name" value="CheY-like"/>
    <property type="match status" value="1"/>
</dbReference>
<dbReference type="Gene3D" id="1.10.10.60">
    <property type="entry name" value="Homeodomain-like"/>
    <property type="match status" value="2"/>
</dbReference>
<dbReference type="EMBL" id="CP011388">
    <property type="protein sequence ID" value="ANE48245.1"/>
    <property type="molecule type" value="Genomic_DNA"/>
</dbReference>
<dbReference type="InterPro" id="IPR018060">
    <property type="entry name" value="HTH_AraC"/>
</dbReference>
<dbReference type="STRING" id="1178515.SY83_20305"/>
<reference evidence="12 13" key="1">
    <citation type="submission" date="2015-01" db="EMBL/GenBank/DDBJ databases">
        <title>Paenibacillus swuensis/DY6/whole genome sequencing.</title>
        <authorList>
            <person name="Kim M.K."/>
            <person name="Srinivasan S."/>
            <person name="Lee J.-J."/>
        </authorList>
    </citation>
    <scope>NUCLEOTIDE SEQUENCE [LARGE SCALE GENOMIC DNA]</scope>
    <source>
        <strain evidence="12 13">DY6</strain>
    </source>
</reference>
<organism evidence="12 13">
    <name type="scientific">Paenibacillus swuensis</name>
    <dbReference type="NCBI Taxonomy" id="1178515"/>
    <lineage>
        <taxon>Bacteria</taxon>
        <taxon>Bacillati</taxon>
        <taxon>Bacillota</taxon>
        <taxon>Bacilli</taxon>
        <taxon>Bacillales</taxon>
        <taxon>Paenibacillaceae</taxon>
        <taxon>Paenibacillus</taxon>
    </lineage>
</organism>
<feature type="modified residue" description="4-aspartylphosphate" evidence="8">
    <location>
        <position position="55"/>
    </location>
</feature>
<dbReference type="SMART" id="SM00342">
    <property type="entry name" value="HTH_ARAC"/>
    <property type="match status" value="1"/>
</dbReference>
<dbReference type="GO" id="GO:0005737">
    <property type="term" value="C:cytoplasm"/>
    <property type="evidence" value="ECO:0007669"/>
    <property type="project" value="UniProtKB-SubCell"/>
</dbReference>
<dbReference type="Pfam" id="PF00072">
    <property type="entry name" value="Response_reg"/>
    <property type="match status" value="1"/>
</dbReference>
<feature type="coiled-coil region" evidence="9">
    <location>
        <begin position="103"/>
        <end position="130"/>
    </location>
</feature>
<keyword evidence="2" id="KW-0963">Cytoplasm</keyword>
<dbReference type="Pfam" id="PF12833">
    <property type="entry name" value="HTH_18"/>
    <property type="match status" value="1"/>
</dbReference>
<evidence type="ECO:0000256" key="3">
    <source>
        <dbReference type="ARBA" id="ARBA00022553"/>
    </source>
</evidence>
<dbReference type="CDD" id="cd17536">
    <property type="entry name" value="REC_YesN-like"/>
    <property type="match status" value="1"/>
</dbReference>
<dbReference type="PRINTS" id="PR00032">
    <property type="entry name" value="HTHARAC"/>
</dbReference>
<keyword evidence="6" id="KW-0238">DNA-binding</keyword>
<dbReference type="GO" id="GO:0043565">
    <property type="term" value="F:sequence-specific DNA binding"/>
    <property type="evidence" value="ECO:0007669"/>
    <property type="project" value="InterPro"/>
</dbReference>
<evidence type="ECO:0000313" key="12">
    <source>
        <dbReference type="EMBL" id="ANE48245.1"/>
    </source>
</evidence>
<evidence type="ECO:0008006" key="14">
    <source>
        <dbReference type="Google" id="ProtNLM"/>
    </source>
</evidence>
<dbReference type="GO" id="GO:0003700">
    <property type="term" value="F:DNA-binding transcription factor activity"/>
    <property type="evidence" value="ECO:0007669"/>
    <property type="project" value="InterPro"/>
</dbReference>
<dbReference type="InterPro" id="IPR001789">
    <property type="entry name" value="Sig_transdc_resp-reg_receiver"/>
</dbReference>
<dbReference type="InterPro" id="IPR051552">
    <property type="entry name" value="HptR"/>
</dbReference>
<dbReference type="Gene3D" id="3.40.50.2300">
    <property type="match status" value="1"/>
</dbReference>
<evidence type="ECO:0000256" key="8">
    <source>
        <dbReference type="PROSITE-ProRule" id="PRU00169"/>
    </source>
</evidence>
<keyword evidence="4" id="KW-0902">Two-component regulatory system</keyword>
<dbReference type="PROSITE" id="PS01124">
    <property type="entry name" value="HTH_ARAC_FAMILY_2"/>
    <property type="match status" value="1"/>
</dbReference>
<evidence type="ECO:0000313" key="13">
    <source>
        <dbReference type="Proteomes" id="UP000076927"/>
    </source>
</evidence>
<evidence type="ECO:0000256" key="6">
    <source>
        <dbReference type="ARBA" id="ARBA00023125"/>
    </source>
</evidence>
<dbReference type="Proteomes" id="UP000076927">
    <property type="component" value="Chromosome"/>
</dbReference>
<dbReference type="InterPro" id="IPR009057">
    <property type="entry name" value="Homeodomain-like_sf"/>
</dbReference>
<evidence type="ECO:0000256" key="5">
    <source>
        <dbReference type="ARBA" id="ARBA00023015"/>
    </source>
</evidence>
<dbReference type="PATRIC" id="fig|1178515.4.peg.4108"/>
<dbReference type="PANTHER" id="PTHR42713">
    <property type="entry name" value="HISTIDINE KINASE-RELATED"/>
    <property type="match status" value="1"/>
</dbReference>
<dbReference type="PANTHER" id="PTHR42713:SF3">
    <property type="entry name" value="TRANSCRIPTIONAL REGULATORY PROTEIN HPTR"/>
    <property type="match status" value="1"/>
</dbReference>
<keyword evidence="13" id="KW-1185">Reference proteome</keyword>
<evidence type="ECO:0000256" key="2">
    <source>
        <dbReference type="ARBA" id="ARBA00022490"/>
    </source>
</evidence>
<keyword evidence="7" id="KW-0804">Transcription</keyword>
<dbReference type="InterPro" id="IPR011006">
    <property type="entry name" value="CheY-like_superfamily"/>
</dbReference>
<evidence type="ECO:0000259" key="10">
    <source>
        <dbReference type="PROSITE" id="PS01124"/>
    </source>
</evidence>
<dbReference type="KEGG" id="pswu:SY83_20305"/>
<keyword evidence="9" id="KW-0175">Coiled coil</keyword>
<feature type="domain" description="Response regulatory" evidence="11">
    <location>
        <begin position="3"/>
        <end position="120"/>
    </location>
</feature>
<dbReference type="OrthoDB" id="1769137at2"/>
<evidence type="ECO:0000256" key="1">
    <source>
        <dbReference type="ARBA" id="ARBA00004496"/>
    </source>
</evidence>
<evidence type="ECO:0000256" key="4">
    <source>
        <dbReference type="ARBA" id="ARBA00023012"/>
    </source>
</evidence>
<name>A0A172TME3_9BACL</name>
<proteinExistence type="predicted"/>
<protein>
    <recommendedName>
        <fullName evidence="14">AraC family transcriptional regulator</fullName>
    </recommendedName>
</protein>
<dbReference type="InterPro" id="IPR018062">
    <property type="entry name" value="HTH_AraC-typ_CS"/>
</dbReference>
<evidence type="ECO:0000256" key="7">
    <source>
        <dbReference type="ARBA" id="ARBA00023163"/>
    </source>
</evidence>
<dbReference type="RefSeq" id="WP_068609855.1">
    <property type="nucleotide sequence ID" value="NZ_CP011388.1"/>
</dbReference>